<evidence type="ECO:0000313" key="1">
    <source>
        <dbReference type="EMBL" id="NBH60535.1"/>
    </source>
</evidence>
<proteinExistence type="predicted"/>
<keyword evidence="2" id="KW-1185">Reference proteome</keyword>
<dbReference type="EMBL" id="QXWK01000003">
    <property type="protein sequence ID" value="NBH60535.1"/>
    <property type="molecule type" value="Genomic_DNA"/>
</dbReference>
<dbReference type="AlphaFoldDB" id="A0A845QHY5"/>
<organism evidence="1 2">
    <name type="scientific">Anaerotruncus colihominis</name>
    <dbReference type="NCBI Taxonomy" id="169435"/>
    <lineage>
        <taxon>Bacteria</taxon>
        <taxon>Bacillati</taxon>
        <taxon>Bacillota</taxon>
        <taxon>Clostridia</taxon>
        <taxon>Eubacteriales</taxon>
        <taxon>Oscillospiraceae</taxon>
        <taxon>Anaerotruncus</taxon>
    </lineage>
</organism>
<sequence length="167" mass="20000">MKKEMNYIEEYQWDRLVFEKEEKMPLTNEQREYFDLVKLLVETRESQYKRRKNKQKWDNFIDILYPSLCNIAEIQGGCVKMNTCEDTCYAELIYIGNNLMLDIDRVQGLTDFNAILSVADSFSISQRGEYFEMHFTFELYDKIKIADLSGHIMEIEKRLKEIRCSNL</sequence>
<reference evidence="1 2" key="1">
    <citation type="submission" date="2018-08" db="EMBL/GenBank/DDBJ databases">
        <title>Murine metabolic-syndrome-specific gut microbial biobank.</title>
        <authorList>
            <person name="Liu C."/>
        </authorList>
    </citation>
    <scope>NUCLEOTIDE SEQUENCE [LARGE SCALE GENOMIC DNA]</scope>
    <source>
        <strain evidence="1 2">28</strain>
    </source>
</reference>
<accession>A0A845QHY5</accession>
<dbReference type="RefSeq" id="WP_160200838.1">
    <property type="nucleotide sequence ID" value="NZ_QXWK01000003.1"/>
</dbReference>
<name>A0A845QHY5_9FIRM</name>
<dbReference type="Proteomes" id="UP000446866">
    <property type="component" value="Unassembled WGS sequence"/>
</dbReference>
<evidence type="ECO:0000313" key="2">
    <source>
        <dbReference type="Proteomes" id="UP000446866"/>
    </source>
</evidence>
<gene>
    <name evidence="1" type="ORF">D0435_02450</name>
</gene>
<comment type="caution">
    <text evidence="1">The sequence shown here is derived from an EMBL/GenBank/DDBJ whole genome shotgun (WGS) entry which is preliminary data.</text>
</comment>
<protein>
    <submittedName>
        <fullName evidence="1">Uncharacterized protein</fullName>
    </submittedName>
</protein>